<dbReference type="GO" id="GO:0005811">
    <property type="term" value="C:lipid droplet"/>
    <property type="evidence" value="ECO:0007669"/>
    <property type="project" value="UniProtKB-SubCell"/>
</dbReference>
<organism evidence="21 22">
    <name type="scientific">Amphibalanus amphitrite</name>
    <name type="common">Striped barnacle</name>
    <name type="synonym">Balanus amphitrite</name>
    <dbReference type="NCBI Taxonomy" id="1232801"/>
    <lineage>
        <taxon>Eukaryota</taxon>
        <taxon>Metazoa</taxon>
        <taxon>Ecdysozoa</taxon>
        <taxon>Arthropoda</taxon>
        <taxon>Crustacea</taxon>
        <taxon>Multicrustacea</taxon>
        <taxon>Cirripedia</taxon>
        <taxon>Thoracica</taxon>
        <taxon>Thoracicalcarea</taxon>
        <taxon>Balanomorpha</taxon>
        <taxon>Balanoidea</taxon>
        <taxon>Balanidae</taxon>
        <taxon>Amphibalaninae</taxon>
        <taxon>Amphibalanus</taxon>
    </lineage>
</organism>
<dbReference type="Gene3D" id="1.25.10.20">
    <property type="entry name" value="Vitellinogen, superhelical"/>
    <property type="match status" value="1"/>
</dbReference>
<feature type="signal peptide" evidence="19">
    <location>
        <begin position="1"/>
        <end position="26"/>
    </location>
</feature>
<keyword evidence="12" id="KW-0445">Lipid transport</keyword>
<dbReference type="EMBL" id="VIIS01001648">
    <property type="protein sequence ID" value="KAF0294958.1"/>
    <property type="molecule type" value="Genomic_DNA"/>
</dbReference>
<dbReference type="Pfam" id="PF09172">
    <property type="entry name" value="Vit_open_b-sht"/>
    <property type="match status" value="1"/>
</dbReference>
<name>A0A6A4VYJ2_AMPAM</name>
<evidence type="ECO:0000256" key="10">
    <source>
        <dbReference type="ARBA" id="ARBA00022710"/>
    </source>
</evidence>
<evidence type="ECO:0000256" key="13">
    <source>
        <dbReference type="ARBA" id="ARBA00023098"/>
    </source>
</evidence>
<feature type="chain" id="PRO_5025610322" evidence="19">
    <location>
        <begin position="27"/>
        <end position="2273"/>
    </location>
</feature>
<comment type="caution">
    <text evidence="17">Lacks conserved residue(s) required for the propagation of feature annotation.</text>
</comment>
<keyword evidence="16" id="KW-0850">VLDL</keyword>
<dbReference type="Proteomes" id="UP000440578">
    <property type="component" value="Unassembled WGS sequence"/>
</dbReference>
<dbReference type="GO" id="GO:0008203">
    <property type="term" value="P:cholesterol metabolic process"/>
    <property type="evidence" value="ECO:0007669"/>
    <property type="project" value="UniProtKB-KW"/>
</dbReference>
<dbReference type="GO" id="GO:0008201">
    <property type="term" value="F:heparin binding"/>
    <property type="evidence" value="ECO:0007669"/>
    <property type="project" value="UniProtKB-KW"/>
</dbReference>
<comment type="caution">
    <text evidence="21">The sequence shown here is derived from an EMBL/GenBank/DDBJ whole genome shotgun (WGS) entry which is preliminary data.</text>
</comment>
<keyword evidence="13" id="KW-0443">Lipid metabolism</keyword>
<dbReference type="InterPro" id="IPR001747">
    <property type="entry name" value="Vitellogenin_N"/>
</dbReference>
<dbReference type="InterPro" id="IPR015255">
    <property type="entry name" value="Vitellinogen_open_b-sht"/>
</dbReference>
<keyword evidence="9" id="KW-0551">Lipid droplet</keyword>
<evidence type="ECO:0000256" key="15">
    <source>
        <dbReference type="ARBA" id="ARBA00023221"/>
    </source>
</evidence>
<evidence type="ECO:0000256" key="16">
    <source>
        <dbReference type="ARBA" id="ARBA00023313"/>
    </source>
</evidence>
<keyword evidence="4" id="KW-0813">Transport</keyword>
<keyword evidence="15" id="KW-0753">Steroid metabolism</keyword>
<evidence type="ECO:0000256" key="19">
    <source>
        <dbReference type="SAM" id="SignalP"/>
    </source>
</evidence>
<keyword evidence="22" id="KW-1185">Reference proteome</keyword>
<evidence type="ECO:0000256" key="7">
    <source>
        <dbReference type="ARBA" id="ARBA00022548"/>
    </source>
</evidence>
<dbReference type="SMART" id="SM00638">
    <property type="entry name" value="LPD_N"/>
    <property type="match status" value="1"/>
</dbReference>
<comment type="subcellular location">
    <subcellularLocation>
        <location evidence="1">Cytoplasm</location>
    </subcellularLocation>
    <subcellularLocation>
        <location evidence="2">Lipid droplet</location>
    </subcellularLocation>
    <subcellularLocation>
        <location evidence="3">Secreted</location>
    </subcellularLocation>
</comment>
<keyword evidence="7" id="KW-0153">Cholesterol metabolism</keyword>
<evidence type="ECO:0000256" key="14">
    <source>
        <dbReference type="ARBA" id="ARBA00023166"/>
    </source>
</evidence>
<evidence type="ECO:0000256" key="5">
    <source>
        <dbReference type="ARBA" id="ARBA00022490"/>
    </source>
</evidence>
<sequence length="2273" mass="248883">MWRRGGAAGRLAALLYLGVLVAAVAADRQCDPSDEFLSSDRQYDFLYTGSVELRHTAGAEMAASAFSFNCAVIVNGEQPCYHSLKLTMCTLDDGVTHPDQASREHSFNRLLKRGHIHFHLSGGDVQVVFVDPEEAEFITNVRRGVLNTLRVSRGLFNRPGKNVEGACERNVSRLGSDRYRVERSRGCDPAHNTPSILSPFSPLQSLALLERQLSVKSSCDYELDSDQLQNVQCEQTWELEQPTGDRVQVVVRQDLRLSLSRAAQSALPQNSREAPAGLEMRDSDAFIDLGHGSVFERLRELGAVSVPLMTPETPHKFTALLRALRRKYENPLEMAANCTTCSTFEKGMMSELSRTAVLQCGSAPCLRQVADMVREEQLTGARLTPLYLSWHWTPIRDAESGHSMFELCELAPTRWCLLGLAAALRRSAVPGGPSLERVAERLRDTAAEMIGPDCRRPDGDVIMALKTLRNMGPSALDHFPTLSLVRSCVADATRPVMVATEAVRTLSAARLPPKFARLLQDIYQSEKQALLTRQLAYLSLLRQFPSEREFRAALVWASSKRSDAMPSFILRHWKQFPLTDPRRPLTRALAQELGVDLAAVPDSLFNSATASVVREFQLGDWLRAVLPAVAEPQAGLQLWRLHGASFLPHLLYLNTSLQLGAGPVAPVELELRAVDVEGLIHDLVRDPEFDPTKVRGILREVATALLGAFGGRYGGASFVASLDEVEAPEQLRLSPAVAEWLRAALHSVQRRAAAPAGRPSAVLTLSVAGSQVAYLTAEEVLRRLQTPEPPLERLHLLGEKLFHSHSVFKFLEGQHRVPLAVGLPLELFTDGTVMAGAAAEISSRLGTSFRNLTEVFNGDAQLSASAGISVVAGLDVSLPPFAQARLQLNSTVFTPFSLNVSYAILNRTIQLTAPKPARKRTLLLISHGAQVLRGGELQPSPSAAVRTTRCLPQADFTGLTVCREVRAAGRLGFTAPLSYHVTAENTDPIDTYVLDVWTSARQDGYVHGGEVHLFLHQPAAAAADLRLHVGFRLMPINFNPALFHTGQKANTTVELVVGDEASPTWRLYLLRAQTERDDVLFSETRGSLTNRGVTLVSAGLEQHRSLPWLLGPRRDELLLRLAAAGDSVQYERRYRAARQTGGDADFSADLRYSTQRRDSLVERLLAPELFDSAARSAWLKLNYTRRLAANDELTELNWSHRGSAATAGVTLAGLLELTSTADSSARLVANVSSQRTETGEVLMYTAATADYNRDREGGAVTDSLQTSLSYPGAEFSGRARLERPADGPLQAEASAARRGGWQSRLSATLWPQRQLTATLELPGEQTVTLDSEFAAPARPRPWLPWYRDDYSFMQRSRLHTTWHALEVSSHTEITNDADRLLVDAALNLSLPGVAARVQLDWDKPGRLWDSDVALDTALLRLNSSVTSRRTSSGVGIERSFTQSSESPAWDILDHSLEGTVLTDCYNCSERQRDFDLKLEHKWLSLRSTSSRQFGDGGAAAGRLSKLDVELTRKADFLPSMTCQLKPEGDFSMALTLPAMGPPPKLDVRFTKEPPGRWKKVFTHSLEVDVTDGPRGRPMPALRVAVETTPGDPTRLAAELEVQPSLWLMVGQSAAGRLQLAAQQAAQAAMDPSLPINRLLKPLTGQDTLVDWLKTVPHRLVEAGGWLVSRAAALLSPWRSVVAPVYQTARNIVYATVSYVRELTAGLRQTAGERALTLLPPELMGQLMQKLNQLMSTALQRLPFKFERSVRGGRTRVELTELPDYANVETIWNLSSVVRERLRQPSVLSEMTARPDDRRPLAALWRDGRALALDGRSFMLPALPGCAQLLLADVEQRGFSVMRSGRQLTVTFLDCNLMVNERGQAHVQRFNVSLPRFLRTEVTTSPGRLVARSKFGVQVELDLGCGVLLLRLDPWMAPRTGGILAERAGNGSEAGGASYAYGEHCDRPAPSAAAAGPTLDIDSCGRLATPECSRLTGLERAARQHQPLCDSPSPVAMLLWRADPLASSEPVHVLLAVADPAVGEKTVRSVTGALERHLAQLGQRRVRYALVTDAADADRLSWVESPAELQLEGSKLRSEDLVATLHRLMTARPFPRQPAHRVLVVFAPSDEVRGGAALTGLRRQLWSSRVSVHLVTPLAQYPLLETPLHGLRPGGEVVTADSRQRLTLPPHQVRQGLTLPPHQGDLGQLSADSSGVVWDTALLRADGAVTPDLMADAVWQQVARSEPGPPLPGPSEAERASQSVGSAAPRPVPARWSVLAALCLLPLRLLAAVQ</sequence>
<keyword evidence="5" id="KW-0963">Cytoplasm</keyword>
<evidence type="ECO:0000256" key="6">
    <source>
        <dbReference type="ARBA" id="ARBA00022525"/>
    </source>
</evidence>
<evidence type="ECO:0000256" key="18">
    <source>
        <dbReference type="SAM" id="MobiDB-lite"/>
    </source>
</evidence>
<protein>
    <submittedName>
        <fullName evidence="21">Apolipoprotein B-100</fullName>
    </submittedName>
</protein>
<evidence type="ECO:0000256" key="3">
    <source>
        <dbReference type="ARBA" id="ARBA00004613"/>
    </source>
</evidence>
<feature type="region of interest" description="Disordered" evidence="18">
    <location>
        <begin position="2223"/>
        <end position="2247"/>
    </location>
</feature>
<evidence type="ECO:0000256" key="8">
    <source>
        <dbReference type="ARBA" id="ARBA00022674"/>
    </source>
</evidence>
<evidence type="ECO:0000313" key="22">
    <source>
        <dbReference type="Proteomes" id="UP000440578"/>
    </source>
</evidence>
<evidence type="ECO:0000256" key="11">
    <source>
        <dbReference type="ARBA" id="ARBA00022729"/>
    </source>
</evidence>
<dbReference type="PANTHER" id="PTHR13769">
    <property type="entry name" value="APOLIPOPROTEIN B"/>
    <property type="match status" value="1"/>
</dbReference>
<dbReference type="InterPro" id="IPR052418">
    <property type="entry name" value="Apolipoprotein_B"/>
</dbReference>
<dbReference type="InterPro" id="IPR011030">
    <property type="entry name" value="Lipovitellin_superhlx_dom"/>
</dbReference>
<proteinExistence type="predicted"/>
<dbReference type="GO" id="GO:0005319">
    <property type="term" value="F:lipid transporter activity"/>
    <property type="evidence" value="ECO:0007669"/>
    <property type="project" value="InterPro"/>
</dbReference>
<dbReference type="InterPro" id="IPR015819">
    <property type="entry name" value="Lipid_transp_b-sht_shell"/>
</dbReference>
<accession>A0A6A4VYJ2</accession>
<keyword evidence="8" id="KW-0358">Heparin-binding</keyword>
<evidence type="ECO:0000256" key="9">
    <source>
        <dbReference type="ARBA" id="ARBA00022677"/>
    </source>
</evidence>
<keyword evidence="14" id="KW-1207">Sterol metabolism</keyword>
<dbReference type="SUPFAM" id="SSF56968">
    <property type="entry name" value="Lipovitellin-phosvitin complex, beta-sheet shell regions"/>
    <property type="match status" value="2"/>
</dbReference>
<evidence type="ECO:0000256" key="12">
    <source>
        <dbReference type="ARBA" id="ARBA00023055"/>
    </source>
</evidence>
<dbReference type="Pfam" id="PF01347">
    <property type="entry name" value="Vitellogenin_N"/>
    <property type="match status" value="2"/>
</dbReference>
<evidence type="ECO:0000256" key="1">
    <source>
        <dbReference type="ARBA" id="ARBA00004496"/>
    </source>
</evidence>
<keyword evidence="11 19" id="KW-0732">Signal</keyword>
<dbReference type="GO" id="GO:0034361">
    <property type="term" value="C:very-low-density lipoprotein particle"/>
    <property type="evidence" value="ECO:0007669"/>
    <property type="project" value="UniProtKB-KW"/>
</dbReference>
<dbReference type="SMART" id="SM01169">
    <property type="entry name" value="DUF1943"/>
    <property type="match status" value="1"/>
</dbReference>
<dbReference type="Gene3D" id="2.20.80.10">
    <property type="entry name" value="Lipovitellin-phosvitin complex, chain A, domain 4"/>
    <property type="match status" value="1"/>
</dbReference>
<evidence type="ECO:0000256" key="17">
    <source>
        <dbReference type="PROSITE-ProRule" id="PRU00557"/>
    </source>
</evidence>
<evidence type="ECO:0000313" key="21">
    <source>
        <dbReference type="EMBL" id="KAF0294958.1"/>
    </source>
</evidence>
<gene>
    <name evidence="21" type="primary">Apob</name>
    <name evidence="21" type="ORF">FJT64_007484</name>
</gene>
<dbReference type="Gene3D" id="2.30.230.10">
    <property type="entry name" value="Lipovitellin, beta-sheet shell regions, chain A"/>
    <property type="match status" value="1"/>
</dbReference>
<keyword evidence="6" id="KW-0964">Secreted</keyword>
<reference evidence="21 22" key="1">
    <citation type="submission" date="2019-07" db="EMBL/GenBank/DDBJ databases">
        <title>Draft genome assembly of a fouling barnacle, Amphibalanus amphitrite (Darwin, 1854): The first reference genome for Thecostraca.</title>
        <authorList>
            <person name="Kim W."/>
        </authorList>
    </citation>
    <scope>NUCLEOTIDE SEQUENCE [LARGE SCALE GENOMIC DNA]</scope>
    <source>
        <strain evidence="21">SNU_AA5</strain>
        <tissue evidence="21">Soma without cirri and trophi</tissue>
    </source>
</reference>
<dbReference type="PROSITE" id="PS51211">
    <property type="entry name" value="VITELLOGENIN"/>
    <property type="match status" value="1"/>
</dbReference>
<dbReference type="GO" id="GO:0034362">
    <property type="term" value="C:low-density lipoprotein particle"/>
    <property type="evidence" value="ECO:0007669"/>
    <property type="project" value="UniProtKB-KW"/>
</dbReference>
<dbReference type="PANTHER" id="PTHR13769:SF1">
    <property type="entry name" value="APOLIPOPROTEIN B-100"/>
    <property type="match status" value="1"/>
</dbReference>
<evidence type="ECO:0000259" key="20">
    <source>
        <dbReference type="PROSITE" id="PS51211"/>
    </source>
</evidence>
<dbReference type="OrthoDB" id="6484170at2759"/>
<dbReference type="InterPro" id="IPR015816">
    <property type="entry name" value="Vitellinogen_b-sht_N"/>
</dbReference>
<evidence type="ECO:0000256" key="2">
    <source>
        <dbReference type="ARBA" id="ARBA00004502"/>
    </source>
</evidence>
<dbReference type="GO" id="GO:0005737">
    <property type="term" value="C:cytoplasm"/>
    <property type="evidence" value="ECO:0007669"/>
    <property type="project" value="UniProtKB-SubCell"/>
</dbReference>
<evidence type="ECO:0000256" key="4">
    <source>
        <dbReference type="ARBA" id="ARBA00022448"/>
    </source>
</evidence>
<keyword evidence="21" id="KW-0449">Lipoprotein</keyword>
<feature type="domain" description="Vitellogenin" evidence="20">
    <location>
        <begin position="37"/>
        <end position="651"/>
    </location>
</feature>
<dbReference type="SUPFAM" id="SSF48431">
    <property type="entry name" value="Lipovitellin-phosvitin complex, superhelical domain"/>
    <property type="match status" value="1"/>
</dbReference>
<keyword evidence="10" id="KW-0427">LDL</keyword>